<dbReference type="InterPro" id="IPR050807">
    <property type="entry name" value="TransReg_Diox_bact_type"/>
</dbReference>
<dbReference type="SMART" id="SM00530">
    <property type="entry name" value="HTH_XRE"/>
    <property type="match status" value="1"/>
</dbReference>
<comment type="caution">
    <text evidence="3">The sequence shown here is derived from an EMBL/GenBank/DDBJ whole genome shotgun (WGS) entry which is preliminary data.</text>
</comment>
<gene>
    <name evidence="3" type="ORF">GCM10022242_26810</name>
</gene>
<evidence type="ECO:0000313" key="4">
    <source>
        <dbReference type="Proteomes" id="UP001501821"/>
    </source>
</evidence>
<keyword evidence="4" id="KW-1185">Reference proteome</keyword>
<dbReference type="Gene3D" id="1.10.260.40">
    <property type="entry name" value="lambda repressor-like DNA-binding domains"/>
    <property type="match status" value="1"/>
</dbReference>
<dbReference type="Proteomes" id="UP001501821">
    <property type="component" value="Unassembled WGS sequence"/>
</dbReference>
<accession>A0ABP7IPZ0</accession>
<dbReference type="SUPFAM" id="SSF48452">
    <property type="entry name" value="TPR-like"/>
    <property type="match status" value="2"/>
</dbReference>
<evidence type="ECO:0000313" key="3">
    <source>
        <dbReference type="EMBL" id="GAA3823995.1"/>
    </source>
</evidence>
<name>A0ABP7IPZ0_9ACTN</name>
<dbReference type="PROSITE" id="PS50943">
    <property type="entry name" value="HTH_CROC1"/>
    <property type="match status" value="1"/>
</dbReference>
<dbReference type="InterPro" id="IPR001387">
    <property type="entry name" value="Cro/C1-type_HTH"/>
</dbReference>
<proteinExistence type="predicted"/>
<organism evidence="3 4">
    <name type="scientific">Nocardioides panacisoli</name>
    <dbReference type="NCBI Taxonomy" id="627624"/>
    <lineage>
        <taxon>Bacteria</taxon>
        <taxon>Bacillati</taxon>
        <taxon>Actinomycetota</taxon>
        <taxon>Actinomycetes</taxon>
        <taxon>Propionibacteriales</taxon>
        <taxon>Nocardioidaceae</taxon>
        <taxon>Nocardioides</taxon>
    </lineage>
</organism>
<dbReference type="InterPro" id="IPR011990">
    <property type="entry name" value="TPR-like_helical_dom_sf"/>
</dbReference>
<protein>
    <recommendedName>
        <fullName evidence="2">HTH cro/C1-type domain-containing protein</fullName>
    </recommendedName>
</protein>
<keyword evidence="1" id="KW-0238">DNA-binding</keyword>
<reference evidence="4" key="1">
    <citation type="journal article" date="2019" name="Int. J. Syst. Evol. Microbiol.">
        <title>The Global Catalogue of Microorganisms (GCM) 10K type strain sequencing project: providing services to taxonomists for standard genome sequencing and annotation.</title>
        <authorList>
            <consortium name="The Broad Institute Genomics Platform"/>
            <consortium name="The Broad Institute Genome Sequencing Center for Infectious Disease"/>
            <person name="Wu L."/>
            <person name="Ma J."/>
        </authorList>
    </citation>
    <scope>NUCLEOTIDE SEQUENCE [LARGE SCALE GENOMIC DNA]</scope>
    <source>
        <strain evidence="4">JCM 16953</strain>
    </source>
</reference>
<dbReference type="EMBL" id="BAABAH010000009">
    <property type="protein sequence ID" value="GAA3823995.1"/>
    <property type="molecule type" value="Genomic_DNA"/>
</dbReference>
<dbReference type="PANTHER" id="PTHR46797:SF1">
    <property type="entry name" value="METHYLPHOSPHONATE SYNTHASE"/>
    <property type="match status" value="1"/>
</dbReference>
<dbReference type="Pfam" id="PF01381">
    <property type="entry name" value="HTH_3"/>
    <property type="match status" value="1"/>
</dbReference>
<evidence type="ECO:0000259" key="2">
    <source>
        <dbReference type="PROSITE" id="PS50943"/>
    </source>
</evidence>
<dbReference type="CDD" id="cd00093">
    <property type="entry name" value="HTH_XRE"/>
    <property type="match status" value="1"/>
</dbReference>
<evidence type="ECO:0000256" key="1">
    <source>
        <dbReference type="ARBA" id="ARBA00023125"/>
    </source>
</evidence>
<dbReference type="Gene3D" id="1.25.40.10">
    <property type="entry name" value="Tetratricopeptide repeat domain"/>
    <property type="match status" value="2"/>
</dbReference>
<sequence>MDARHGETLRTIDTVVLGSRVRAARTACGWSQGDLAGDDFSIGYLSRIETGSRRPTMKVLTTIAERLGLSVEEFLQGAASAELEEIRLGLSYAELALQNGEALDAEHQARQYVDRATGASLSDLAQQGRFLVARAMESLGQLDEAILELERLFDDSSGLSAVRCGIALSRCYREVGDLNLATEIGERLQPILETNGLNRTDEAIQLAMTVALAYIERGDLSRAARICTEAIKTAEEAASPAARSAAYWNASIVYSERGDTQSALALANRALALLGEGQDARNLARLRLELGRLHMDLQPADVSEALQHLERAKIELRDTGASAAELSHGDVLLARALLLGGSREASLEAADRACAATPDDAPLALAEATLARGEALAELGRRDEALSALHRTAELLAGLDGTDRWVAQAWCELSELFEALDDLQAAHAALKKAASSSGLRVRGRDPIRTRAATSID</sequence>
<dbReference type="PANTHER" id="PTHR46797">
    <property type="entry name" value="HTH-TYPE TRANSCRIPTIONAL REGULATOR"/>
    <property type="match status" value="1"/>
</dbReference>
<feature type="domain" description="HTH cro/C1-type" evidence="2">
    <location>
        <begin position="21"/>
        <end position="74"/>
    </location>
</feature>
<dbReference type="InterPro" id="IPR010982">
    <property type="entry name" value="Lambda_DNA-bd_dom_sf"/>
</dbReference>
<dbReference type="SUPFAM" id="SSF47413">
    <property type="entry name" value="lambda repressor-like DNA-binding domains"/>
    <property type="match status" value="1"/>
</dbReference>